<dbReference type="GO" id="GO:0002161">
    <property type="term" value="F:aminoacyl-tRNA deacylase activity"/>
    <property type="evidence" value="ECO:0007669"/>
    <property type="project" value="InterPro"/>
</dbReference>
<dbReference type="InterPro" id="IPR007214">
    <property type="entry name" value="YbaK/aa-tRNA-synth-assoc-dom"/>
</dbReference>
<protein>
    <submittedName>
        <fullName evidence="2">Cys-tRNA(Pro)/cys-tRNA(Cys) deacylase</fullName>
    </submittedName>
</protein>
<comment type="caution">
    <text evidence="2">The sequence shown here is derived from an EMBL/GenBank/DDBJ whole genome shotgun (WGS) entry which is preliminary data.</text>
</comment>
<dbReference type="PANTHER" id="PTHR30411:SF1">
    <property type="entry name" value="CYTOPLASMIC PROTEIN"/>
    <property type="match status" value="1"/>
</dbReference>
<accession>A0A919P971</accession>
<dbReference type="Pfam" id="PF04073">
    <property type="entry name" value="tRNA_edit"/>
    <property type="match status" value="1"/>
</dbReference>
<dbReference type="Gene3D" id="3.90.960.10">
    <property type="entry name" value="YbaK/aminoacyl-tRNA synthetase-associated domain"/>
    <property type="match status" value="1"/>
</dbReference>
<sequence length="160" mass="16975">MSTQRVHAFLDERDLAPRLIETDADTSTVETAAAALGVQPAQIAKTLALRAGDRTLLVVACGDARIDNAKFRGQFGAKPRMLSAPEVEALTGQPVGGVSPFGHLDALEVHLDESLRAFDVVYPAGGSRNSAVRLTPSELADLTGAGWVDVTRAREDRPQS</sequence>
<name>A0A919P971_9CELL</name>
<dbReference type="Proteomes" id="UP000632740">
    <property type="component" value="Unassembled WGS sequence"/>
</dbReference>
<dbReference type="CDD" id="cd04333">
    <property type="entry name" value="ProX_deacylase"/>
    <property type="match status" value="1"/>
</dbReference>
<evidence type="ECO:0000259" key="1">
    <source>
        <dbReference type="Pfam" id="PF04073"/>
    </source>
</evidence>
<dbReference type="EMBL" id="BONK01000021">
    <property type="protein sequence ID" value="GIG23569.1"/>
    <property type="molecule type" value="Genomic_DNA"/>
</dbReference>
<dbReference type="PANTHER" id="PTHR30411">
    <property type="entry name" value="CYTOPLASMIC PROTEIN"/>
    <property type="match status" value="1"/>
</dbReference>
<feature type="domain" description="YbaK/aminoacyl-tRNA synthetase-associated" evidence="1">
    <location>
        <begin position="25"/>
        <end position="142"/>
    </location>
</feature>
<dbReference type="InterPro" id="IPR036754">
    <property type="entry name" value="YbaK/aa-tRNA-synt-asso_dom_sf"/>
</dbReference>
<reference evidence="2" key="1">
    <citation type="submission" date="2021-01" db="EMBL/GenBank/DDBJ databases">
        <title>Whole genome shotgun sequence of Cellulomonas chitinilytica NBRC 110799.</title>
        <authorList>
            <person name="Komaki H."/>
            <person name="Tamura T."/>
        </authorList>
    </citation>
    <scope>NUCLEOTIDE SEQUENCE</scope>
    <source>
        <strain evidence="2">NBRC 110799</strain>
    </source>
</reference>
<dbReference type="SUPFAM" id="SSF55826">
    <property type="entry name" value="YbaK/ProRS associated domain"/>
    <property type="match status" value="1"/>
</dbReference>
<gene>
    <name evidence="2" type="ORF">Cch01nite_42930</name>
</gene>
<evidence type="ECO:0000313" key="3">
    <source>
        <dbReference type="Proteomes" id="UP000632740"/>
    </source>
</evidence>
<proteinExistence type="predicted"/>
<evidence type="ECO:0000313" key="2">
    <source>
        <dbReference type="EMBL" id="GIG23569.1"/>
    </source>
</evidence>
<keyword evidence="3" id="KW-1185">Reference proteome</keyword>
<dbReference type="RefSeq" id="WP_203758575.1">
    <property type="nucleotide sequence ID" value="NZ_BONK01000021.1"/>
</dbReference>
<organism evidence="2 3">
    <name type="scientific">Cellulomonas chitinilytica</name>
    <dbReference type="NCBI Taxonomy" id="398759"/>
    <lineage>
        <taxon>Bacteria</taxon>
        <taxon>Bacillati</taxon>
        <taxon>Actinomycetota</taxon>
        <taxon>Actinomycetes</taxon>
        <taxon>Micrococcales</taxon>
        <taxon>Cellulomonadaceae</taxon>
        <taxon>Cellulomonas</taxon>
    </lineage>
</organism>
<dbReference type="AlphaFoldDB" id="A0A919P971"/>